<comment type="caution">
    <text evidence="4">The sequence shown here is derived from an EMBL/GenBank/DDBJ whole genome shotgun (WGS) entry which is preliminary data.</text>
</comment>
<reference evidence="5" key="1">
    <citation type="journal article" date="2019" name="Int. J. Syst. Evol. Microbiol.">
        <title>The Global Catalogue of Microorganisms (GCM) 10K type strain sequencing project: providing services to taxonomists for standard genome sequencing and annotation.</title>
        <authorList>
            <consortium name="The Broad Institute Genomics Platform"/>
            <consortium name="The Broad Institute Genome Sequencing Center for Infectious Disease"/>
            <person name="Wu L."/>
            <person name="Ma J."/>
        </authorList>
    </citation>
    <scope>NUCLEOTIDE SEQUENCE [LARGE SCALE GENOMIC DNA]</scope>
    <source>
        <strain evidence="5">JCM 16548</strain>
    </source>
</reference>
<dbReference type="PANTHER" id="PTHR19328:SF75">
    <property type="entry name" value="ALDOSE SUGAR DEHYDROGENASE YLII"/>
    <property type="match status" value="1"/>
</dbReference>
<feature type="region of interest" description="Disordered" evidence="1">
    <location>
        <begin position="21"/>
        <end position="58"/>
    </location>
</feature>
<evidence type="ECO:0000313" key="5">
    <source>
        <dbReference type="Proteomes" id="UP001500051"/>
    </source>
</evidence>
<dbReference type="InterPro" id="IPR011041">
    <property type="entry name" value="Quinoprot_gluc/sorb_DH_b-prop"/>
</dbReference>
<gene>
    <name evidence="4" type="ORF">GCM10022204_30680</name>
</gene>
<name>A0ABP7DWT0_9ACTN</name>
<evidence type="ECO:0000256" key="1">
    <source>
        <dbReference type="SAM" id="MobiDB-lite"/>
    </source>
</evidence>
<dbReference type="RefSeq" id="WP_344813269.1">
    <property type="nucleotide sequence ID" value="NZ_BAAAYX010000013.1"/>
</dbReference>
<dbReference type="Gene3D" id="2.120.10.30">
    <property type="entry name" value="TolB, C-terminal domain"/>
    <property type="match status" value="1"/>
</dbReference>
<proteinExistence type="predicted"/>
<feature type="domain" description="Glucose/Sorbosone dehydrogenase" evidence="3">
    <location>
        <begin position="68"/>
        <end position="391"/>
    </location>
</feature>
<dbReference type="Pfam" id="PF07995">
    <property type="entry name" value="GSDH"/>
    <property type="match status" value="1"/>
</dbReference>
<protein>
    <submittedName>
        <fullName evidence="4">PQQ-dependent sugar dehydrogenase</fullName>
    </submittedName>
</protein>
<dbReference type="EMBL" id="BAAAYX010000013">
    <property type="protein sequence ID" value="GAA3710170.1"/>
    <property type="molecule type" value="Genomic_DNA"/>
</dbReference>
<evidence type="ECO:0000259" key="3">
    <source>
        <dbReference type="Pfam" id="PF07995"/>
    </source>
</evidence>
<dbReference type="PANTHER" id="PTHR19328">
    <property type="entry name" value="HEDGEHOG-INTERACTING PROTEIN"/>
    <property type="match status" value="1"/>
</dbReference>
<organism evidence="4 5">
    <name type="scientific">Microlunatus aurantiacus</name>
    <dbReference type="NCBI Taxonomy" id="446786"/>
    <lineage>
        <taxon>Bacteria</taxon>
        <taxon>Bacillati</taxon>
        <taxon>Actinomycetota</taxon>
        <taxon>Actinomycetes</taxon>
        <taxon>Propionibacteriales</taxon>
        <taxon>Propionibacteriaceae</taxon>
        <taxon>Microlunatus</taxon>
    </lineage>
</organism>
<feature type="compositionally biased region" description="Low complexity" evidence="1">
    <location>
        <begin position="26"/>
        <end position="39"/>
    </location>
</feature>
<dbReference type="InterPro" id="IPR012938">
    <property type="entry name" value="Glc/Sorbosone_DH"/>
</dbReference>
<accession>A0ABP7DWT0</accession>
<feature type="chain" id="PRO_5045514949" evidence="2">
    <location>
        <begin position="23"/>
        <end position="397"/>
    </location>
</feature>
<feature type="signal peptide" evidence="2">
    <location>
        <begin position="1"/>
        <end position="22"/>
    </location>
</feature>
<dbReference type="InterPro" id="IPR011042">
    <property type="entry name" value="6-blade_b-propeller_TolB-like"/>
</dbReference>
<sequence>MRRRWGIVVAAVGLLAACTASPEGETVTPSTSSTRTAPSGAEPSAAQGSPGGTAPDGRPFLVEEIGDLDEPWAMTFLPDGRSLITGRGGELTLRSTDGDTTEVSGVPDVVHQGQGGLGDVIVAPDFDSTRHLYLSWAEAGSGGSGAAVARATLTTDGGAAKLDDLTTIWQQQPKVSGNGHYGHRLAFSPDGAHLFVSSGERQKMQPAQDLDSHLGKIIRLDPDGSAADGNPFADRGEVAADVWSYGHRNPLGLAFDGDGNLWNSEMGPQGGDELNLVREGANYGWPEASNGSHYGGEDIPDHTAEDGFEAPKASWNPSISPGSLMIYSGSMFPQWQGDAFIGALSGEALIRVDLDGTDAAEGDTWELGRRIREVEQAPDGSIWLLTDEGTMLRLVAP</sequence>
<dbReference type="PROSITE" id="PS51257">
    <property type="entry name" value="PROKAR_LIPOPROTEIN"/>
    <property type="match status" value="1"/>
</dbReference>
<keyword evidence="5" id="KW-1185">Reference proteome</keyword>
<evidence type="ECO:0000313" key="4">
    <source>
        <dbReference type="EMBL" id="GAA3710170.1"/>
    </source>
</evidence>
<feature type="compositionally biased region" description="Basic and acidic residues" evidence="1">
    <location>
        <begin position="295"/>
        <end position="305"/>
    </location>
</feature>
<dbReference type="SUPFAM" id="SSF50952">
    <property type="entry name" value="Soluble quinoprotein glucose dehydrogenase"/>
    <property type="match status" value="1"/>
</dbReference>
<dbReference type="Proteomes" id="UP001500051">
    <property type="component" value="Unassembled WGS sequence"/>
</dbReference>
<keyword evidence="2" id="KW-0732">Signal</keyword>
<feature type="region of interest" description="Disordered" evidence="1">
    <location>
        <begin position="287"/>
        <end position="308"/>
    </location>
</feature>
<evidence type="ECO:0000256" key="2">
    <source>
        <dbReference type="SAM" id="SignalP"/>
    </source>
</evidence>